<dbReference type="EMBL" id="DXEL01000074">
    <property type="protein sequence ID" value="HIX75506.1"/>
    <property type="molecule type" value="Genomic_DNA"/>
</dbReference>
<comment type="caution">
    <text evidence="1">The sequence shown here is derived from an EMBL/GenBank/DDBJ whole genome shotgun (WGS) entry which is preliminary data.</text>
</comment>
<feature type="non-terminal residue" evidence="1">
    <location>
        <position position="73"/>
    </location>
</feature>
<evidence type="ECO:0000313" key="1">
    <source>
        <dbReference type="EMBL" id="HIX75506.1"/>
    </source>
</evidence>
<organism evidence="1 2">
    <name type="scientific">Candidatus Parabacteroides intestinipullorum</name>
    <dbReference type="NCBI Taxonomy" id="2838723"/>
    <lineage>
        <taxon>Bacteria</taxon>
        <taxon>Pseudomonadati</taxon>
        <taxon>Bacteroidota</taxon>
        <taxon>Bacteroidia</taxon>
        <taxon>Bacteroidales</taxon>
        <taxon>Tannerellaceae</taxon>
        <taxon>Parabacteroides</taxon>
    </lineage>
</organism>
<gene>
    <name evidence="1" type="ORF">H9977_10810</name>
</gene>
<accession>A0A9D2BGN8</accession>
<reference evidence="1" key="1">
    <citation type="journal article" date="2021" name="PeerJ">
        <title>Extensive microbial diversity within the chicken gut microbiome revealed by metagenomics and culture.</title>
        <authorList>
            <person name="Gilroy R."/>
            <person name="Ravi A."/>
            <person name="Getino M."/>
            <person name="Pursley I."/>
            <person name="Horton D.L."/>
            <person name="Alikhan N.F."/>
            <person name="Baker D."/>
            <person name="Gharbi K."/>
            <person name="Hall N."/>
            <person name="Watson M."/>
            <person name="Adriaenssens E.M."/>
            <person name="Foster-Nyarko E."/>
            <person name="Jarju S."/>
            <person name="Secka A."/>
            <person name="Antonio M."/>
            <person name="Oren A."/>
            <person name="Chaudhuri R.R."/>
            <person name="La Ragione R."/>
            <person name="Hildebrand F."/>
            <person name="Pallen M.J."/>
        </authorList>
    </citation>
    <scope>NUCLEOTIDE SEQUENCE</scope>
    <source>
        <strain evidence="1">ChiGjej6B6-14162</strain>
    </source>
</reference>
<protein>
    <submittedName>
        <fullName evidence="1">Uncharacterized protein</fullName>
    </submittedName>
</protein>
<reference evidence="1" key="2">
    <citation type="submission" date="2021-04" db="EMBL/GenBank/DDBJ databases">
        <authorList>
            <person name="Gilroy R."/>
        </authorList>
    </citation>
    <scope>NUCLEOTIDE SEQUENCE</scope>
    <source>
        <strain evidence="1">ChiGjej6B6-14162</strain>
    </source>
</reference>
<proteinExistence type="predicted"/>
<name>A0A9D2BGN8_9BACT</name>
<dbReference type="Proteomes" id="UP000886740">
    <property type="component" value="Unassembled WGS sequence"/>
</dbReference>
<evidence type="ECO:0000313" key="2">
    <source>
        <dbReference type="Proteomes" id="UP000886740"/>
    </source>
</evidence>
<sequence length="73" mass="8526">MQRRISLVTHNSAFPIHCSENPIPLQCIGKYCCPIKILQKTKNRADFICEVSPFSLDFRRQTNQSNYGQKYTF</sequence>
<dbReference type="AlphaFoldDB" id="A0A9D2BGN8"/>